<evidence type="ECO:0000259" key="2">
    <source>
        <dbReference type="PROSITE" id="PS50835"/>
    </source>
</evidence>
<dbReference type="Ensembl" id="ENSBOBT00000018560.1">
    <property type="protein sequence ID" value="ENSBOBP00000018149.1"/>
    <property type="gene ID" value="ENSBOBG00000011235.1"/>
</dbReference>
<dbReference type="SMART" id="SM00409">
    <property type="entry name" value="IG"/>
    <property type="match status" value="2"/>
</dbReference>
<reference evidence="3" key="2">
    <citation type="submission" date="2025-09" db="UniProtKB">
        <authorList>
            <consortium name="Ensembl"/>
        </authorList>
    </citation>
    <scope>IDENTIFICATION</scope>
</reference>
<dbReference type="PANTHER" id="PTHR10075">
    <property type="entry name" value="BASIGIN RELATED"/>
    <property type="match status" value="1"/>
</dbReference>
<name>A0A8C0FF84_BUBBB</name>
<dbReference type="GO" id="GO:0055013">
    <property type="term" value="P:cardiac muscle cell development"/>
    <property type="evidence" value="ECO:0007669"/>
    <property type="project" value="UniProtKB-ARBA"/>
</dbReference>
<dbReference type="GO" id="GO:0007411">
    <property type="term" value="P:axon guidance"/>
    <property type="evidence" value="ECO:0007669"/>
    <property type="project" value="TreeGrafter"/>
</dbReference>
<dbReference type="InterPro" id="IPR036179">
    <property type="entry name" value="Ig-like_dom_sf"/>
</dbReference>
<keyword evidence="1" id="KW-0393">Immunoglobulin domain</keyword>
<dbReference type="GO" id="GO:0098632">
    <property type="term" value="F:cell-cell adhesion mediator activity"/>
    <property type="evidence" value="ECO:0007669"/>
    <property type="project" value="TreeGrafter"/>
</dbReference>
<dbReference type="Gene3D" id="2.60.40.10">
    <property type="entry name" value="Immunoglobulins"/>
    <property type="match status" value="2"/>
</dbReference>
<sequence length="226" mass="24995">MLPTKDLVFHFDESTGTAILIIVDAFLEHAGQYSCKARNSAGETTCTATLTVTAEGKAPFYSKGIQDLTVKYGDTAQFICALENEFFSEFLWAHEGERIEVSEKVKISQNGSVLLLTILNTQLTDQGLYSCTVYNDYGGTTTAAILTVKGGYLTFNNYDLPFAITLSFPTPYSYFLYYQYLIEKALNLSARVSVADAGLYCCVAKNCAPPAGQHCKHIHRRSVWLL</sequence>
<dbReference type="InterPro" id="IPR013783">
    <property type="entry name" value="Ig-like_fold"/>
</dbReference>
<dbReference type="Pfam" id="PF07679">
    <property type="entry name" value="I-set"/>
    <property type="match status" value="2"/>
</dbReference>
<evidence type="ECO:0000313" key="4">
    <source>
        <dbReference type="Proteomes" id="UP000694567"/>
    </source>
</evidence>
<dbReference type="GO" id="GO:0030424">
    <property type="term" value="C:axon"/>
    <property type="evidence" value="ECO:0007669"/>
    <property type="project" value="TreeGrafter"/>
</dbReference>
<evidence type="ECO:0000256" key="1">
    <source>
        <dbReference type="ARBA" id="ARBA00023319"/>
    </source>
</evidence>
<dbReference type="InterPro" id="IPR013098">
    <property type="entry name" value="Ig_I-set"/>
</dbReference>
<dbReference type="InterPro" id="IPR007110">
    <property type="entry name" value="Ig-like_dom"/>
</dbReference>
<dbReference type="PROSITE" id="PS50835">
    <property type="entry name" value="IG_LIKE"/>
    <property type="match status" value="1"/>
</dbReference>
<dbReference type="FunFam" id="2.60.40.10:FF:000107">
    <property type="entry name" value="Myosin, light chain kinase a"/>
    <property type="match status" value="1"/>
</dbReference>
<dbReference type="CDD" id="cd00096">
    <property type="entry name" value="Ig"/>
    <property type="match status" value="1"/>
</dbReference>
<dbReference type="GO" id="GO:0003007">
    <property type="term" value="P:heart morphogenesis"/>
    <property type="evidence" value="ECO:0007669"/>
    <property type="project" value="UniProtKB-ARBA"/>
</dbReference>
<dbReference type="SUPFAM" id="SSF48726">
    <property type="entry name" value="Immunoglobulin"/>
    <property type="match status" value="2"/>
</dbReference>
<protein>
    <recommendedName>
        <fullName evidence="2">Ig-like domain-containing protein</fullName>
    </recommendedName>
</protein>
<dbReference type="PANTHER" id="PTHR10075:SF14">
    <property type="entry name" value="CELL ADHESION MOLECULE DSCAM2-RELATED"/>
    <property type="match status" value="1"/>
</dbReference>
<dbReference type="Proteomes" id="UP000694567">
    <property type="component" value="Unplaced"/>
</dbReference>
<organism evidence="3 4">
    <name type="scientific">Bubo bubo</name>
    <name type="common">Eurasian eagle-owl</name>
    <name type="synonym">Strix bubo</name>
    <dbReference type="NCBI Taxonomy" id="30461"/>
    <lineage>
        <taxon>Eukaryota</taxon>
        <taxon>Metazoa</taxon>
        <taxon>Chordata</taxon>
        <taxon>Craniata</taxon>
        <taxon>Vertebrata</taxon>
        <taxon>Euteleostomi</taxon>
        <taxon>Archelosauria</taxon>
        <taxon>Archosauria</taxon>
        <taxon>Dinosauria</taxon>
        <taxon>Saurischia</taxon>
        <taxon>Theropoda</taxon>
        <taxon>Coelurosauria</taxon>
        <taxon>Aves</taxon>
        <taxon>Neognathae</taxon>
        <taxon>Neoaves</taxon>
        <taxon>Telluraves</taxon>
        <taxon>Strigiformes</taxon>
        <taxon>Strigidae</taxon>
        <taxon>Bubo</taxon>
    </lineage>
</organism>
<dbReference type="AlphaFoldDB" id="A0A8C0FF84"/>
<feature type="domain" description="Ig-like" evidence="2">
    <location>
        <begin position="59"/>
        <end position="147"/>
    </location>
</feature>
<dbReference type="GO" id="GO:0007156">
    <property type="term" value="P:homophilic cell adhesion via plasma membrane adhesion molecules"/>
    <property type="evidence" value="ECO:0007669"/>
    <property type="project" value="TreeGrafter"/>
</dbReference>
<dbReference type="InterPro" id="IPR003599">
    <property type="entry name" value="Ig_sub"/>
</dbReference>
<keyword evidence="4" id="KW-1185">Reference proteome</keyword>
<dbReference type="GO" id="GO:0070593">
    <property type="term" value="P:dendrite self-avoidance"/>
    <property type="evidence" value="ECO:0007669"/>
    <property type="project" value="TreeGrafter"/>
</dbReference>
<dbReference type="GO" id="GO:0005886">
    <property type="term" value="C:plasma membrane"/>
    <property type="evidence" value="ECO:0007669"/>
    <property type="project" value="TreeGrafter"/>
</dbReference>
<evidence type="ECO:0000313" key="3">
    <source>
        <dbReference type="Ensembl" id="ENSBOBP00000018149.1"/>
    </source>
</evidence>
<reference evidence="3" key="1">
    <citation type="submission" date="2025-08" db="UniProtKB">
        <authorList>
            <consortium name="Ensembl"/>
        </authorList>
    </citation>
    <scope>IDENTIFICATION</scope>
</reference>
<accession>A0A8C0FF84</accession>
<proteinExistence type="predicted"/>